<comment type="caution">
    <text evidence="2">The sequence shown here is derived from an EMBL/GenBank/DDBJ whole genome shotgun (WGS) entry which is preliminary data.</text>
</comment>
<evidence type="ECO:0000313" key="3">
    <source>
        <dbReference type="Proteomes" id="UP001501116"/>
    </source>
</evidence>
<dbReference type="SUPFAM" id="SSF53098">
    <property type="entry name" value="Ribonuclease H-like"/>
    <property type="match status" value="1"/>
</dbReference>
<dbReference type="InterPro" id="IPR012337">
    <property type="entry name" value="RNaseH-like_sf"/>
</dbReference>
<reference evidence="2 3" key="1">
    <citation type="journal article" date="2019" name="Int. J. Syst. Evol. Microbiol.">
        <title>The Global Catalogue of Microorganisms (GCM) 10K type strain sequencing project: providing services to taxonomists for standard genome sequencing and annotation.</title>
        <authorList>
            <consortium name="The Broad Institute Genomics Platform"/>
            <consortium name="The Broad Institute Genome Sequencing Center for Infectious Disease"/>
            <person name="Wu L."/>
            <person name="Ma J."/>
        </authorList>
    </citation>
    <scope>NUCLEOTIDE SEQUENCE [LARGE SCALE GENOMIC DNA]</scope>
    <source>
        <strain evidence="2 3">JCM 14545</strain>
    </source>
</reference>
<evidence type="ECO:0000313" key="2">
    <source>
        <dbReference type="EMBL" id="GAA1937316.1"/>
    </source>
</evidence>
<dbReference type="PANTHER" id="PTHR47515:SF2">
    <property type="entry name" value="INTEGRASE CORE DOMAIN PROTEIN"/>
    <property type="match status" value="1"/>
</dbReference>
<dbReference type="PROSITE" id="PS50994">
    <property type="entry name" value="INTEGRASE"/>
    <property type="match status" value="1"/>
</dbReference>
<dbReference type="InterPro" id="IPR001584">
    <property type="entry name" value="Integrase_cat-core"/>
</dbReference>
<dbReference type="Proteomes" id="UP001501116">
    <property type="component" value="Unassembled WGS sequence"/>
</dbReference>
<dbReference type="Gene3D" id="3.30.420.10">
    <property type="entry name" value="Ribonuclease H-like superfamily/Ribonuclease H"/>
    <property type="match status" value="1"/>
</dbReference>
<evidence type="ECO:0000259" key="1">
    <source>
        <dbReference type="PROSITE" id="PS50994"/>
    </source>
</evidence>
<dbReference type="PANTHER" id="PTHR47515">
    <property type="entry name" value="LOW CALCIUM RESPONSE LOCUS PROTEIN T"/>
    <property type="match status" value="1"/>
</dbReference>
<sequence length="354" mass="41303">MIMRLLYLLVARVFGWLVLCSRSDGAKDVEILVLRHQLAVLRRQVARPHLSWADRAVLAALVRLVPNWRRLRLIVSPRTILRWHATLVRRRWTYRRHPGRPRADLAIRRLVVEMARDNPWWGYRRIHGELVGLGHAIAASTVWKILKDAGLDPAPRRSGPTWKQFLTTQAKGILAVDFFHVDTVLLRRLYVLFVVEHDRRRVRIAGVTAHPTAEWVVQRARNLLVELDDRVDGLRFLIRDRDAKFTAAFDAVFESVGIDILRCPVRAPRANAIAERWVGSVRRECLDRMLVVNRRHLEKVLAEYVDHFNQHRPHRSLDQRPPDQVLVPVRMTGVGRIRQRDRLSGLIREYQQVA</sequence>
<dbReference type="Pfam" id="PF13683">
    <property type="entry name" value="rve_3"/>
    <property type="match status" value="1"/>
</dbReference>
<protein>
    <recommendedName>
        <fullName evidence="1">Integrase catalytic domain-containing protein</fullName>
    </recommendedName>
</protein>
<feature type="domain" description="Integrase catalytic" evidence="1">
    <location>
        <begin position="156"/>
        <end position="329"/>
    </location>
</feature>
<dbReference type="EMBL" id="BAAANN010000001">
    <property type="protein sequence ID" value="GAA1937316.1"/>
    <property type="molecule type" value="Genomic_DNA"/>
</dbReference>
<keyword evidence="3" id="KW-1185">Reference proteome</keyword>
<accession>A0ABN2PX43</accession>
<gene>
    <name evidence="2" type="ORF">GCM10009754_00430</name>
</gene>
<organism evidence="2 3">
    <name type="scientific">Amycolatopsis minnesotensis</name>
    <dbReference type="NCBI Taxonomy" id="337894"/>
    <lineage>
        <taxon>Bacteria</taxon>
        <taxon>Bacillati</taxon>
        <taxon>Actinomycetota</taxon>
        <taxon>Actinomycetes</taxon>
        <taxon>Pseudonocardiales</taxon>
        <taxon>Pseudonocardiaceae</taxon>
        <taxon>Amycolatopsis</taxon>
    </lineage>
</organism>
<name>A0ABN2PX43_9PSEU</name>
<dbReference type="InterPro" id="IPR036397">
    <property type="entry name" value="RNaseH_sf"/>
</dbReference>
<proteinExistence type="predicted"/>